<sequence>MVVVVGVNDKMNELAAIMGMCNLKRHCIAIEGSCRVCERYRDNSGNIPGIIFLNSESAESANYTYFSVIVKK</sequence>
<name>A0A1M6W1Z6_SELRU</name>
<reference evidence="1 2" key="1">
    <citation type="submission" date="2016-11" db="EMBL/GenBank/DDBJ databases">
        <authorList>
            <person name="Jaros S."/>
            <person name="Januszkiewicz K."/>
            <person name="Wedrychowicz H."/>
        </authorList>
    </citation>
    <scope>NUCLEOTIDE SEQUENCE [LARGE SCALE GENOMIC DNA]</scope>
    <source>
        <strain evidence="1 2">HD4</strain>
    </source>
</reference>
<dbReference type="Proteomes" id="UP000184263">
    <property type="component" value="Unassembled WGS sequence"/>
</dbReference>
<evidence type="ECO:0000313" key="1">
    <source>
        <dbReference type="EMBL" id="SHK87740.1"/>
    </source>
</evidence>
<dbReference type="AlphaFoldDB" id="A0A1M6W1Z6"/>
<protein>
    <submittedName>
        <fullName evidence="1">Uncharacterized protein</fullName>
    </submittedName>
</protein>
<evidence type="ECO:0000313" key="2">
    <source>
        <dbReference type="Proteomes" id="UP000184263"/>
    </source>
</evidence>
<gene>
    <name evidence="1" type="ORF">SAMN05216582_1226</name>
</gene>
<organism evidence="1 2">
    <name type="scientific">Selenomonas ruminantium</name>
    <dbReference type="NCBI Taxonomy" id="971"/>
    <lineage>
        <taxon>Bacteria</taxon>
        <taxon>Bacillati</taxon>
        <taxon>Bacillota</taxon>
        <taxon>Negativicutes</taxon>
        <taxon>Selenomonadales</taxon>
        <taxon>Selenomonadaceae</taxon>
        <taxon>Selenomonas</taxon>
    </lineage>
</organism>
<dbReference type="EMBL" id="FRBC01000022">
    <property type="protein sequence ID" value="SHK87740.1"/>
    <property type="molecule type" value="Genomic_DNA"/>
</dbReference>
<dbReference type="SUPFAM" id="SSF53383">
    <property type="entry name" value="PLP-dependent transferases"/>
    <property type="match status" value="1"/>
</dbReference>
<dbReference type="InterPro" id="IPR015424">
    <property type="entry name" value="PyrdxlP-dep_Trfase"/>
</dbReference>
<proteinExistence type="predicted"/>
<accession>A0A1M6W1Z6</accession>